<evidence type="ECO:0000256" key="5">
    <source>
        <dbReference type="ARBA" id="ARBA00022989"/>
    </source>
</evidence>
<dbReference type="Pfam" id="PF05977">
    <property type="entry name" value="MFS_3"/>
    <property type="match status" value="1"/>
</dbReference>
<feature type="transmembrane region" description="Helical" evidence="8">
    <location>
        <begin position="27"/>
        <end position="50"/>
    </location>
</feature>
<feature type="transmembrane region" description="Helical" evidence="8">
    <location>
        <begin position="237"/>
        <end position="257"/>
    </location>
</feature>
<keyword evidence="4 8" id="KW-0812">Transmembrane</keyword>
<keyword evidence="5 8" id="KW-1133">Transmembrane helix</keyword>
<evidence type="ECO:0000313" key="11">
    <source>
        <dbReference type="Proteomes" id="UP001236748"/>
    </source>
</evidence>
<organism evidence="10 11">
    <name type="scientific">Pseudomonas lurida</name>
    <dbReference type="NCBI Taxonomy" id="244566"/>
    <lineage>
        <taxon>Bacteria</taxon>
        <taxon>Pseudomonadati</taxon>
        <taxon>Pseudomonadota</taxon>
        <taxon>Gammaproteobacteria</taxon>
        <taxon>Pseudomonadales</taxon>
        <taxon>Pseudomonadaceae</taxon>
        <taxon>Pseudomonas</taxon>
    </lineage>
</organism>
<name>A0ABY9FP75_9PSED</name>
<dbReference type="Gene3D" id="1.20.1250.20">
    <property type="entry name" value="MFS general substrate transporter like domains"/>
    <property type="match status" value="1"/>
</dbReference>
<evidence type="ECO:0000256" key="6">
    <source>
        <dbReference type="ARBA" id="ARBA00023136"/>
    </source>
</evidence>
<evidence type="ECO:0000259" key="9">
    <source>
        <dbReference type="PROSITE" id="PS50850"/>
    </source>
</evidence>
<dbReference type="RefSeq" id="WP_050513980.1">
    <property type="nucleotide sequence ID" value="NZ_CP117450.1"/>
</dbReference>
<dbReference type="CDD" id="cd06173">
    <property type="entry name" value="MFS_MefA_like"/>
    <property type="match status" value="1"/>
</dbReference>
<protein>
    <submittedName>
        <fullName evidence="10">MFS transporter</fullName>
    </submittedName>
</protein>
<feature type="compositionally biased region" description="Low complexity" evidence="7">
    <location>
        <begin position="542"/>
        <end position="552"/>
    </location>
</feature>
<evidence type="ECO:0000313" key="10">
    <source>
        <dbReference type="EMBL" id="WLH05116.1"/>
    </source>
</evidence>
<accession>A0ABY9FP75</accession>
<gene>
    <name evidence="10" type="ORF">PSH67_20000</name>
</gene>
<evidence type="ECO:0000256" key="8">
    <source>
        <dbReference type="SAM" id="Phobius"/>
    </source>
</evidence>
<sequence>MAQRENVQADARAQSPLPPLQYPLFRAVWIATLTANIGVWMQNVAAAWLMTSISDSPLMVALIQTAITLPAFLFGLPAGVIADLVEKRKLLLITHAWMLLITGLLCLFLYLGIIAPWSLLLLTFLLGSGSAASIPAWQASTSDAVPREALLAAINLNGIAYNAARAVGPAVAGLLIAASGATAVFVINIFLFLMVLGIFSFLYRPDVTPSQTSEKLWVAMRGGLRYVRHAKPLHGHMIRTVAFISCAAGLWALLPLVAKNMSAGGAGGYGLLLASLGAGAVGGGLLLQRLRHRFTDLQRLIVVSNLAFAVAMLIAAWVPWLIVVCPALVIAGASWISFNSTVSAAFQTSLPTWVRARALAVFMLTFQGAMALGGVLWGSIASHISVSQTVTVAAALIVLGVLLTHRFPMRMGHEAEVTPSQHWAEPTVAGELQADDGPLAVQVDYQVASAHQPAFTRSIYDLGKIRRRDGASNWLLYRDVANPAHFSERFIIASWGEHQRQRSRATLADLELEQNLRQYLKPGSTAVMSLYIVARPEAKAATPESAAKANATGVKHPRGENLV</sequence>
<evidence type="ECO:0000256" key="7">
    <source>
        <dbReference type="SAM" id="MobiDB-lite"/>
    </source>
</evidence>
<keyword evidence="2" id="KW-0813">Transport</keyword>
<evidence type="ECO:0000256" key="1">
    <source>
        <dbReference type="ARBA" id="ARBA00004651"/>
    </source>
</evidence>
<keyword evidence="6 8" id="KW-0472">Membrane</keyword>
<keyword evidence="11" id="KW-1185">Reference proteome</keyword>
<dbReference type="Proteomes" id="UP001236748">
    <property type="component" value="Chromosome"/>
</dbReference>
<feature type="transmembrane region" description="Helical" evidence="8">
    <location>
        <begin position="328"/>
        <end position="346"/>
    </location>
</feature>
<feature type="transmembrane region" description="Helical" evidence="8">
    <location>
        <begin position="358"/>
        <end position="380"/>
    </location>
</feature>
<dbReference type="InterPro" id="IPR010290">
    <property type="entry name" value="TM_effector"/>
</dbReference>
<reference evidence="10 11" key="1">
    <citation type="submission" date="2023-02" db="EMBL/GenBank/DDBJ databases">
        <title>Evolution of Hrp T3SS in non-pathogenic Pseudomonas fluorescens.</title>
        <authorList>
            <person name="Liao K."/>
            <person name="Wei H."/>
            <person name="Gu Y."/>
        </authorList>
    </citation>
    <scope>NUCLEOTIDE SEQUENCE [LARGE SCALE GENOMIC DNA]</scope>
    <source>
        <strain evidence="10 11">FP2043</strain>
    </source>
</reference>
<dbReference type="PANTHER" id="PTHR23513">
    <property type="entry name" value="INTEGRAL MEMBRANE EFFLUX PROTEIN-RELATED"/>
    <property type="match status" value="1"/>
</dbReference>
<feature type="transmembrane region" description="Helical" evidence="8">
    <location>
        <begin position="90"/>
        <end position="111"/>
    </location>
</feature>
<feature type="transmembrane region" description="Helical" evidence="8">
    <location>
        <begin position="386"/>
        <end position="404"/>
    </location>
</feature>
<proteinExistence type="predicted"/>
<feature type="transmembrane region" description="Helical" evidence="8">
    <location>
        <begin position="269"/>
        <end position="288"/>
    </location>
</feature>
<dbReference type="PANTHER" id="PTHR23513:SF11">
    <property type="entry name" value="STAPHYLOFERRIN A TRANSPORTER"/>
    <property type="match status" value="1"/>
</dbReference>
<dbReference type="SUPFAM" id="SSF103473">
    <property type="entry name" value="MFS general substrate transporter"/>
    <property type="match status" value="1"/>
</dbReference>
<feature type="transmembrane region" description="Helical" evidence="8">
    <location>
        <begin position="300"/>
        <end position="322"/>
    </location>
</feature>
<feature type="domain" description="Major facilitator superfamily (MFS) profile" evidence="9">
    <location>
        <begin position="24"/>
        <end position="412"/>
    </location>
</feature>
<dbReference type="EMBL" id="CP117450">
    <property type="protein sequence ID" value="WLH05116.1"/>
    <property type="molecule type" value="Genomic_DNA"/>
</dbReference>
<evidence type="ECO:0000256" key="3">
    <source>
        <dbReference type="ARBA" id="ARBA00022475"/>
    </source>
</evidence>
<keyword evidence="3" id="KW-1003">Cell membrane</keyword>
<comment type="subcellular location">
    <subcellularLocation>
        <location evidence="1">Cell membrane</location>
        <topology evidence="1">Multi-pass membrane protein</topology>
    </subcellularLocation>
</comment>
<feature type="region of interest" description="Disordered" evidence="7">
    <location>
        <begin position="542"/>
        <end position="563"/>
    </location>
</feature>
<dbReference type="InterPro" id="IPR020846">
    <property type="entry name" value="MFS_dom"/>
</dbReference>
<evidence type="ECO:0000256" key="4">
    <source>
        <dbReference type="ARBA" id="ARBA00022692"/>
    </source>
</evidence>
<feature type="transmembrane region" description="Helical" evidence="8">
    <location>
        <begin position="56"/>
        <end position="78"/>
    </location>
</feature>
<evidence type="ECO:0000256" key="2">
    <source>
        <dbReference type="ARBA" id="ARBA00022448"/>
    </source>
</evidence>
<dbReference type="PROSITE" id="PS50850">
    <property type="entry name" value="MFS"/>
    <property type="match status" value="1"/>
</dbReference>
<feature type="transmembrane region" description="Helical" evidence="8">
    <location>
        <begin position="174"/>
        <end position="203"/>
    </location>
</feature>
<dbReference type="InterPro" id="IPR036259">
    <property type="entry name" value="MFS_trans_sf"/>
</dbReference>